<organism evidence="4 5">
    <name type="scientific">Methylobacterium adhaesivum</name>
    <dbReference type="NCBI Taxonomy" id="333297"/>
    <lineage>
        <taxon>Bacteria</taxon>
        <taxon>Pseudomonadati</taxon>
        <taxon>Pseudomonadota</taxon>
        <taxon>Alphaproteobacteria</taxon>
        <taxon>Hyphomicrobiales</taxon>
        <taxon>Methylobacteriaceae</taxon>
        <taxon>Methylobacterium</taxon>
    </lineage>
</organism>
<dbReference type="CDD" id="cd00592">
    <property type="entry name" value="HTH_MerR-like"/>
    <property type="match status" value="1"/>
</dbReference>
<comment type="caution">
    <text evidence="4">The sequence shown here is derived from an EMBL/GenBank/DDBJ whole genome shotgun (WGS) entry which is preliminary data.</text>
</comment>
<reference evidence="5" key="1">
    <citation type="journal article" date="2019" name="Int. J. Syst. Evol. Microbiol.">
        <title>The Global Catalogue of Microorganisms (GCM) 10K type strain sequencing project: providing services to taxonomists for standard genome sequencing and annotation.</title>
        <authorList>
            <consortium name="The Broad Institute Genomics Platform"/>
            <consortium name="The Broad Institute Genome Sequencing Center for Infectious Disease"/>
            <person name="Wu L."/>
            <person name="Ma J."/>
        </authorList>
    </citation>
    <scope>NUCLEOTIDE SEQUENCE [LARGE SCALE GENOMIC DNA]</scope>
    <source>
        <strain evidence="5">CECT 7069</strain>
    </source>
</reference>
<dbReference type="PANTHER" id="PTHR46797:SF1">
    <property type="entry name" value="METHYLPHOSPHONATE SYNTHASE"/>
    <property type="match status" value="1"/>
</dbReference>
<dbReference type="InterPro" id="IPR014710">
    <property type="entry name" value="RmlC-like_jellyroll"/>
</dbReference>
<evidence type="ECO:0000256" key="1">
    <source>
        <dbReference type="ARBA" id="ARBA00023125"/>
    </source>
</evidence>
<feature type="domain" description="HTH cro/C1-type" evidence="3">
    <location>
        <begin position="90"/>
        <end position="144"/>
    </location>
</feature>
<dbReference type="PROSITE" id="PS50943">
    <property type="entry name" value="HTH_CROC1"/>
    <property type="match status" value="1"/>
</dbReference>
<dbReference type="PROSITE" id="PS00552">
    <property type="entry name" value="HTH_MERR_1"/>
    <property type="match status" value="1"/>
</dbReference>
<dbReference type="Pfam" id="PF01381">
    <property type="entry name" value="HTH_3"/>
    <property type="match status" value="1"/>
</dbReference>
<evidence type="ECO:0000313" key="5">
    <source>
        <dbReference type="Proteomes" id="UP001224644"/>
    </source>
</evidence>
<dbReference type="InterPro" id="IPR010982">
    <property type="entry name" value="Lambda_DNA-bd_dom_sf"/>
</dbReference>
<dbReference type="InterPro" id="IPR009061">
    <property type="entry name" value="DNA-bd_dom_put_sf"/>
</dbReference>
<gene>
    <name evidence="4" type="ORF">QWZ12_19995</name>
</gene>
<dbReference type="CDD" id="cd00093">
    <property type="entry name" value="HTH_XRE"/>
    <property type="match status" value="1"/>
</dbReference>
<name>A0ABT8BMY6_9HYPH</name>
<dbReference type="EMBL" id="JAUFPX010000018">
    <property type="protein sequence ID" value="MDN3592882.1"/>
    <property type="molecule type" value="Genomic_DNA"/>
</dbReference>
<dbReference type="SUPFAM" id="SSF51182">
    <property type="entry name" value="RmlC-like cupins"/>
    <property type="match status" value="1"/>
</dbReference>
<dbReference type="InterPro" id="IPR013096">
    <property type="entry name" value="Cupin_2"/>
</dbReference>
<evidence type="ECO:0000259" key="2">
    <source>
        <dbReference type="PROSITE" id="PS50937"/>
    </source>
</evidence>
<dbReference type="Pfam" id="PF07883">
    <property type="entry name" value="Cupin_2"/>
    <property type="match status" value="1"/>
</dbReference>
<dbReference type="SMART" id="SM00530">
    <property type="entry name" value="HTH_XRE"/>
    <property type="match status" value="1"/>
</dbReference>
<dbReference type="SUPFAM" id="SSF46955">
    <property type="entry name" value="Putative DNA-binding domain"/>
    <property type="match status" value="1"/>
</dbReference>
<dbReference type="Gene3D" id="1.10.1660.10">
    <property type="match status" value="1"/>
</dbReference>
<evidence type="ECO:0000313" key="4">
    <source>
        <dbReference type="EMBL" id="MDN3592882.1"/>
    </source>
</evidence>
<dbReference type="InterPro" id="IPR001387">
    <property type="entry name" value="Cro/C1-type_HTH"/>
</dbReference>
<accession>A0ABT8BMY6</accession>
<keyword evidence="5" id="KW-1185">Reference proteome</keyword>
<dbReference type="InterPro" id="IPR000551">
    <property type="entry name" value="MerR-type_HTH_dom"/>
</dbReference>
<feature type="domain" description="HTH merR-type" evidence="2">
    <location>
        <begin position="1"/>
        <end position="69"/>
    </location>
</feature>
<proteinExistence type="predicted"/>
<dbReference type="CDD" id="cd02209">
    <property type="entry name" value="cupin_XRE_C"/>
    <property type="match status" value="1"/>
</dbReference>
<dbReference type="Gene3D" id="2.60.120.10">
    <property type="entry name" value="Jelly Rolls"/>
    <property type="match status" value="1"/>
</dbReference>
<dbReference type="InterPro" id="IPR050807">
    <property type="entry name" value="TransReg_Diox_bact_type"/>
</dbReference>
<dbReference type="RefSeq" id="WP_238222116.1">
    <property type="nucleotide sequence ID" value="NZ_BPQD01000002.1"/>
</dbReference>
<dbReference type="PANTHER" id="PTHR46797">
    <property type="entry name" value="HTH-TYPE TRANSCRIPTIONAL REGULATOR"/>
    <property type="match status" value="1"/>
</dbReference>
<dbReference type="Gene3D" id="1.10.260.40">
    <property type="entry name" value="lambda repressor-like DNA-binding domains"/>
    <property type="match status" value="1"/>
</dbReference>
<evidence type="ECO:0000259" key="3">
    <source>
        <dbReference type="PROSITE" id="PS50943"/>
    </source>
</evidence>
<protein>
    <submittedName>
        <fullName evidence="4">MerR family transcriptional regulator</fullName>
    </submittedName>
</protein>
<dbReference type="PROSITE" id="PS50937">
    <property type="entry name" value="HTH_MERR_2"/>
    <property type="match status" value="1"/>
</dbReference>
<sequence>MKISDVSRLAQVSASTLRVWEEKGFITPTYSENGTRSYSEADVETALRIKRMRSVNRMSIPAIREAIDSAAPAAKVEEPSADGPQIGPSLRALRLAKRVKIKEAAAAVDIDPAILASLERTSMGIDIPLLQKLSKYYGVTLNEVMGVDEAATGEETVMRGRGIVLPRLGAGLRIERLGSGKDIMDCQRWSIEPGVHSNGSYRHEGEEFLVVVRGQFEVTIENERIHVLSGGDSMYFRSDLNHGWRNPGSETCELIWICVGNSF</sequence>
<dbReference type="Pfam" id="PF13411">
    <property type="entry name" value="MerR_1"/>
    <property type="match status" value="1"/>
</dbReference>
<dbReference type="InterPro" id="IPR011051">
    <property type="entry name" value="RmlC_Cupin_sf"/>
</dbReference>
<dbReference type="SMART" id="SM00422">
    <property type="entry name" value="HTH_MERR"/>
    <property type="match status" value="1"/>
</dbReference>
<keyword evidence="1" id="KW-0238">DNA-binding</keyword>
<dbReference type="SUPFAM" id="SSF47413">
    <property type="entry name" value="lambda repressor-like DNA-binding domains"/>
    <property type="match status" value="1"/>
</dbReference>
<dbReference type="Proteomes" id="UP001224644">
    <property type="component" value="Unassembled WGS sequence"/>
</dbReference>